<keyword evidence="10" id="KW-1185">Reference proteome</keyword>
<keyword evidence="7" id="KW-0812">Transmembrane</keyword>
<dbReference type="SUPFAM" id="SSF51306">
    <property type="entry name" value="LexA/Signal peptidase"/>
    <property type="match status" value="2"/>
</dbReference>
<feature type="transmembrane region" description="Helical" evidence="7">
    <location>
        <begin position="125"/>
        <end position="144"/>
    </location>
</feature>
<sequence length="576" mass="66376">MNGTQWIIFILIIQVIHFLGTWKLYVKAGRKAWEAAIPVYNAVILMQIINRPKWWVILLFIPIINLLMFPVVWVETLRSFGKNSLLDTWLALLTLGLYIYYVNYFEDVKYIENRDIHPKTALGEWVSSIVFAIVAATLVHTYLIQPFVIPTSSLEKTLLVGDFLFVSKFHYGARIPMTTVAAPMVHDTLPIFKSRSYIADVDPATYKTSIWNKLQLPYLRLPGFKKVKRNDIVVFSWPADTVYQFFKKQQGVRKPIDKKSNYVKRCVGVPGDSLTIKDGYVYINSEKTVLPYRAKPEFLHTVTVDGQFSNAAIELLGRENLSGNVIRVPNSSLQQERATEVIQAMNLEQIKSDSSYTYYAGNVGNQKVKDYLKSEDMKNMALFNLTEEEAKNYTGKDGITSINKFSYKNADTSIFPQNAAYTGTVDNMRTIYIPEKGKTVPLNVDVLPIYEKIIKEYEGNDIKVNGNQILINGEVSDTYTFEQNYYWMMGDNRHRSEDSRFWGYVPEDHIVGTPIFIWMSIDGINEGIGNWKVRWDRVFTTVNGDGEPTSYFKYFLILLAAWFIFDFFRKKKKVDA</sequence>
<dbReference type="PANTHER" id="PTHR43390">
    <property type="entry name" value="SIGNAL PEPTIDASE I"/>
    <property type="match status" value="1"/>
</dbReference>
<feature type="transmembrane region" description="Helical" evidence="7">
    <location>
        <begin position="6"/>
        <end position="25"/>
    </location>
</feature>
<dbReference type="InterPro" id="IPR000223">
    <property type="entry name" value="Pept_S26A_signal_pept_1"/>
</dbReference>
<evidence type="ECO:0000256" key="5">
    <source>
        <dbReference type="ARBA" id="ARBA00022801"/>
    </source>
</evidence>
<dbReference type="Pfam" id="PF18936">
    <property type="entry name" value="DUF5684"/>
    <property type="match status" value="1"/>
</dbReference>
<dbReference type="PROSITE" id="PS00761">
    <property type="entry name" value="SPASE_I_3"/>
    <property type="match status" value="1"/>
</dbReference>
<keyword evidence="5 7" id="KW-0378">Hydrolase</keyword>
<dbReference type="InterPro" id="IPR036286">
    <property type="entry name" value="LexA/Signal_pep-like_sf"/>
</dbReference>
<feature type="active site" evidence="6">
    <location>
        <position position="264"/>
    </location>
</feature>
<evidence type="ECO:0000256" key="7">
    <source>
        <dbReference type="RuleBase" id="RU362042"/>
    </source>
</evidence>
<comment type="catalytic activity">
    <reaction evidence="1 7">
        <text>Cleavage of hydrophobic, N-terminal signal or leader sequences from secreted and periplasmic proteins.</text>
        <dbReference type="EC" id="3.4.21.89"/>
    </reaction>
</comment>
<reference evidence="10" key="1">
    <citation type="submission" date="2017-04" db="EMBL/GenBank/DDBJ databases">
        <authorList>
            <person name="Varghese N."/>
            <person name="Submissions S."/>
        </authorList>
    </citation>
    <scope>NUCLEOTIDE SEQUENCE [LARGE SCALE GENOMIC DNA]</scope>
    <source>
        <strain evidence="10">DSM 19835</strain>
    </source>
</reference>
<dbReference type="STRING" id="188872.SAMN03080602_00479"/>
<evidence type="ECO:0000313" key="10">
    <source>
        <dbReference type="Proteomes" id="UP000193420"/>
    </source>
</evidence>
<evidence type="ECO:0000256" key="4">
    <source>
        <dbReference type="ARBA" id="ARBA00019232"/>
    </source>
</evidence>
<proteinExistence type="inferred from homology"/>
<accession>A0A1X7I7F8</accession>
<comment type="caution">
    <text evidence="7">Lacks conserved residue(s) required for the propagation of feature annotation.</text>
</comment>
<dbReference type="Pfam" id="PF10502">
    <property type="entry name" value="Peptidase_S26"/>
    <property type="match status" value="2"/>
</dbReference>
<dbReference type="EC" id="3.4.21.89" evidence="3 7"/>
<evidence type="ECO:0000256" key="1">
    <source>
        <dbReference type="ARBA" id="ARBA00000677"/>
    </source>
</evidence>
<dbReference type="NCBIfam" id="TIGR02227">
    <property type="entry name" value="sigpep_I_bact"/>
    <property type="match status" value="1"/>
</dbReference>
<protein>
    <recommendedName>
        <fullName evidence="4 7">Signal peptidase I</fullName>
        <ecNumber evidence="3 7">3.4.21.89</ecNumber>
    </recommendedName>
</protein>
<dbReference type="GO" id="GO:0004252">
    <property type="term" value="F:serine-type endopeptidase activity"/>
    <property type="evidence" value="ECO:0007669"/>
    <property type="project" value="InterPro"/>
</dbReference>
<dbReference type="OrthoDB" id="9802919at2"/>
<evidence type="ECO:0000256" key="2">
    <source>
        <dbReference type="ARBA" id="ARBA00009370"/>
    </source>
</evidence>
<dbReference type="PRINTS" id="PR00727">
    <property type="entry name" value="LEADERPTASE"/>
</dbReference>
<dbReference type="InterPro" id="IPR019758">
    <property type="entry name" value="Pept_S26A_signal_pept_1_CS"/>
</dbReference>
<dbReference type="PANTHER" id="PTHR43390:SF1">
    <property type="entry name" value="CHLOROPLAST PROCESSING PEPTIDASE"/>
    <property type="match status" value="1"/>
</dbReference>
<feature type="transmembrane region" description="Helical" evidence="7">
    <location>
        <begin position="86"/>
        <end position="104"/>
    </location>
</feature>
<gene>
    <name evidence="9" type="ORF">SAMN03080602_00479</name>
</gene>
<feature type="domain" description="Peptidase S26" evidence="8">
    <location>
        <begin position="448"/>
        <end position="518"/>
    </location>
</feature>
<feature type="domain" description="Peptidase S26" evidence="8">
    <location>
        <begin position="123"/>
        <end position="296"/>
    </location>
</feature>
<keyword evidence="7" id="KW-0645">Protease</keyword>
<keyword evidence="7" id="KW-1133">Transmembrane helix</keyword>
<dbReference type="EMBL" id="FXAO01000001">
    <property type="protein sequence ID" value="SMG09836.1"/>
    <property type="molecule type" value="Genomic_DNA"/>
</dbReference>
<dbReference type="AlphaFoldDB" id="A0A1X7I7F8"/>
<evidence type="ECO:0000259" key="8">
    <source>
        <dbReference type="Pfam" id="PF10502"/>
    </source>
</evidence>
<comment type="similarity">
    <text evidence="2 7">Belongs to the peptidase S26 family.</text>
</comment>
<keyword evidence="7" id="KW-0472">Membrane</keyword>
<dbReference type="CDD" id="cd06530">
    <property type="entry name" value="S26_SPase_I"/>
    <property type="match status" value="2"/>
</dbReference>
<feature type="transmembrane region" description="Helical" evidence="7">
    <location>
        <begin position="54"/>
        <end position="74"/>
    </location>
</feature>
<evidence type="ECO:0000256" key="3">
    <source>
        <dbReference type="ARBA" id="ARBA00013208"/>
    </source>
</evidence>
<name>A0A1X7I7F8_9FLAO</name>
<evidence type="ECO:0000256" key="6">
    <source>
        <dbReference type="PIRSR" id="PIRSR600223-1"/>
    </source>
</evidence>
<dbReference type="Proteomes" id="UP000193420">
    <property type="component" value="Unassembled WGS sequence"/>
</dbReference>
<dbReference type="GO" id="GO:0006465">
    <property type="term" value="P:signal peptide processing"/>
    <property type="evidence" value="ECO:0007669"/>
    <property type="project" value="InterPro"/>
</dbReference>
<comment type="subcellular location">
    <subcellularLocation>
        <location evidence="7">Membrane</location>
        <topology evidence="7">Single-pass type II membrane protein</topology>
    </subcellularLocation>
</comment>
<dbReference type="Gene3D" id="2.10.109.10">
    <property type="entry name" value="Umud Fragment, subunit A"/>
    <property type="match status" value="2"/>
</dbReference>
<dbReference type="GO" id="GO:0016020">
    <property type="term" value="C:membrane"/>
    <property type="evidence" value="ECO:0007669"/>
    <property type="project" value="UniProtKB-SubCell"/>
</dbReference>
<feature type="active site" evidence="6">
    <location>
        <position position="153"/>
    </location>
</feature>
<dbReference type="RefSeq" id="WP_085495795.1">
    <property type="nucleotide sequence ID" value="NZ_FXAO01000001.1"/>
</dbReference>
<dbReference type="InterPro" id="IPR019533">
    <property type="entry name" value="Peptidase_S26"/>
</dbReference>
<dbReference type="InterPro" id="IPR043739">
    <property type="entry name" value="DUF5684"/>
</dbReference>
<evidence type="ECO:0000313" key="9">
    <source>
        <dbReference type="EMBL" id="SMG09836.1"/>
    </source>
</evidence>
<organism evidence="9 10">
    <name type="scientific">Arenibacter troitsensis</name>
    <dbReference type="NCBI Taxonomy" id="188872"/>
    <lineage>
        <taxon>Bacteria</taxon>
        <taxon>Pseudomonadati</taxon>
        <taxon>Bacteroidota</taxon>
        <taxon>Flavobacteriia</taxon>
        <taxon>Flavobacteriales</taxon>
        <taxon>Flavobacteriaceae</taxon>
        <taxon>Arenibacter</taxon>
    </lineage>
</organism>
<dbReference type="GO" id="GO:0009003">
    <property type="term" value="F:signal peptidase activity"/>
    <property type="evidence" value="ECO:0007669"/>
    <property type="project" value="UniProtKB-EC"/>
</dbReference>